<dbReference type="PANTHER" id="PTHR35565:SF1">
    <property type="entry name" value="TYPE VI SECRETION SYSTEM CONTRACTILE SHEATH LARGE SUBUNIT"/>
    <property type="match status" value="1"/>
</dbReference>
<dbReference type="InterPro" id="IPR008312">
    <property type="entry name" value="T6SS_TssB1"/>
</dbReference>
<dbReference type="InterPro" id="IPR044031">
    <property type="entry name" value="TssC1_N"/>
</dbReference>
<name>A0A5K7YDG9_9BACT</name>
<reference evidence="3 4" key="1">
    <citation type="submission" date="2019-11" db="EMBL/GenBank/DDBJ databases">
        <title>Comparative genomics of hydrocarbon-degrading Desulfosarcina strains.</title>
        <authorList>
            <person name="Watanabe M."/>
            <person name="Kojima H."/>
            <person name="Fukui M."/>
        </authorList>
    </citation>
    <scope>NUCLEOTIDE SEQUENCE [LARGE SCALE GENOMIC DNA]</scope>
    <source>
        <strain evidence="3 4">PL12</strain>
    </source>
</reference>
<dbReference type="EMBL" id="AP021874">
    <property type="protein sequence ID" value="BBO67188.1"/>
    <property type="molecule type" value="Genomic_DNA"/>
</dbReference>
<organism evidence="3 4">
    <name type="scientific">Desulfosarcina alkanivorans</name>
    <dbReference type="NCBI Taxonomy" id="571177"/>
    <lineage>
        <taxon>Bacteria</taxon>
        <taxon>Pseudomonadati</taxon>
        <taxon>Thermodesulfobacteriota</taxon>
        <taxon>Desulfobacteria</taxon>
        <taxon>Desulfobacterales</taxon>
        <taxon>Desulfosarcinaceae</taxon>
        <taxon>Desulfosarcina</taxon>
    </lineage>
</organism>
<proteinExistence type="predicted"/>
<evidence type="ECO:0000256" key="1">
    <source>
        <dbReference type="SAM" id="MobiDB-lite"/>
    </source>
</evidence>
<feature type="region of interest" description="Disordered" evidence="1">
    <location>
        <begin position="136"/>
        <end position="160"/>
    </location>
</feature>
<feature type="domain" description="TssC1 N-terminal" evidence="2">
    <location>
        <begin position="212"/>
        <end position="507"/>
    </location>
</feature>
<evidence type="ECO:0000313" key="3">
    <source>
        <dbReference type="EMBL" id="BBO67188.1"/>
    </source>
</evidence>
<protein>
    <recommendedName>
        <fullName evidence="2">TssC1 N-terminal domain-containing protein</fullName>
    </recommendedName>
</protein>
<dbReference type="PANTHER" id="PTHR35565">
    <property type="entry name" value="CYTOPLASMIC PROTEIN-RELATED"/>
    <property type="match status" value="1"/>
</dbReference>
<gene>
    <name evidence="3" type="ORF">DSCA_11180</name>
</gene>
<keyword evidence="4" id="KW-1185">Reference proteome</keyword>
<evidence type="ECO:0000259" key="2">
    <source>
        <dbReference type="Pfam" id="PF05943"/>
    </source>
</evidence>
<evidence type="ECO:0000313" key="4">
    <source>
        <dbReference type="Proteomes" id="UP000427906"/>
    </source>
</evidence>
<sequence>MADPITFDSIDVSMSTTLQDTGLKPQPDSSFRILILGDFSGRANRGVDSRDPDIGRRRIHRVDRDNLDAVMEKMAVSLNLDAAGSGAPPVELSFTEMDDFHPDRIYRRSQLFKSMKDLRKGVIKAETFAEIASRFSGKAKTPSQTGSEGAISSPREPDFAGETHAGLLDQVLDASAPASAGPGKTGPQTDWDRFLADIVSPHLVPDIAKEQDAMVGAVDRTISEIMGRLLHHPDFQAVESAWRGLDYCLRRLETGEKLEVCLLDVTKTELASDLTACEDLRDTALHNKLAAPFRRQGGQASWSLLAGMYHFLPTKTDAVVLARMGAMGQMLGAAVIGGADPGFVGCPSLFEAPDPSDWTLEPDPADRQAWQVLRTLPEARWIGLALPRFIVRWPYGADTDPLEAFAFEEMNDPVNHEDYLWANPVFALVLVFGRTFARNGRDWSRGLVSDVSDLPLHVFTDRGERGIKPCGEAFLSDRAIEKMVACGLMPLVSFRDEGRIQLVRFQSVAATASPLAGPWTV</sequence>
<dbReference type="Proteomes" id="UP000427906">
    <property type="component" value="Chromosome"/>
</dbReference>
<accession>A0A5K7YDG9</accession>
<dbReference type="Pfam" id="PF05591">
    <property type="entry name" value="T6SS_VipA"/>
    <property type="match status" value="1"/>
</dbReference>
<dbReference type="AlphaFoldDB" id="A0A5K7YDG9"/>
<dbReference type="InterPro" id="IPR010269">
    <property type="entry name" value="T6SS_TssC-like"/>
</dbReference>
<dbReference type="RefSeq" id="WP_167527619.1">
    <property type="nucleotide sequence ID" value="NZ_AP021874.1"/>
</dbReference>
<dbReference type="Pfam" id="PF05943">
    <property type="entry name" value="VipB"/>
    <property type="match status" value="1"/>
</dbReference>
<dbReference type="KEGG" id="dalk:DSCA_11180"/>